<proteinExistence type="predicted"/>
<keyword evidence="2" id="KW-1185">Reference proteome</keyword>
<organism evidence="1 2">
    <name type="scientific">Endocarpon pusillum</name>
    <dbReference type="NCBI Taxonomy" id="364733"/>
    <lineage>
        <taxon>Eukaryota</taxon>
        <taxon>Fungi</taxon>
        <taxon>Dikarya</taxon>
        <taxon>Ascomycota</taxon>
        <taxon>Pezizomycotina</taxon>
        <taxon>Eurotiomycetes</taxon>
        <taxon>Chaetothyriomycetidae</taxon>
        <taxon>Verrucariales</taxon>
        <taxon>Verrucariaceae</taxon>
        <taxon>Endocarpon</taxon>
    </lineage>
</organism>
<dbReference type="Proteomes" id="UP000606974">
    <property type="component" value="Unassembled WGS sequence"/>
</dbReference>
<name>A0A8H7E3A5_9EURO</name>
<dbReference type="AlphaFoldDB" id="A0A8H7E3A5"/>
<protein>
    <submittedName>
        <fullName evidence="1">Uncharacterized protein</fullName>
    </submittedName>
</protein>
<evidence type="ECO:0000313" key="2">
    <source>
        <dbReference type="Proteomes" id="UP000606974"/>
    </source>
</evidence>
<reference evidence="1" key="1">
    <citation type="submission" date="2020-02" db="EMBL/GenBank/DDBJ databases">
        <authorList>
            <person name="Palmer J.M."/>
        </authorList>
    </citation>
    <scope>NUCLEOTIDE SEQUENCE</scope>
    <source>
        <strain evidence="1">EPUS1.4</strain>
        <tissue evidence="1">Thallus</tissue>
    </source>
</reference>
<accession>A0A8H7E3A5</accession>
<sequence>MPEQWFPPDDCRDWLASQALYNRYKELDEVERAQIQQNIQSDPHAPYSALSADEVFRAALYVSKMLGFPRETLPLVNLILELAEYWIASDSQRGGEHEFDENDRSPVYLRSLPIVGRNANPVGRIEFSIVSHDQSSQNGPGSFDNSWTWFEVRRQMQGGQKGIPLRLFLNKTRRRDWTRWRISWPHRQGYDRTPETVGEAGKEAWLSRLSPGERVLVNPQGSVPGLGELSSQGRGDHLHYMLA</sequence>
<dbReference type="OrthoDB" id="195446at2759"/>
<evidence type="ECO:0000313" key="1">
    <source>
        <dbReference type="EMBL" id="KAF7504986.1"/>
    </source>
</evidence>
<gene>
    <name evidence="1" type="ORF">GJ744_001507</name>
</gene>
<dbReference type="EMBL" id="JAACFV010000121">
    <property type="protein sequence ID" value="KAF7504986.1"/>
    <property type="molecule type" value="Genomic_DNA"/>
</dbReference>
<comment type="caution">
    <text evidence="1">The sequence shown here is derived from an EMBL/GenBank/DDBJ whole genome shotgun (WGS) entry which is preliminary data.</text>
</comment>